<evidence type="ECO:0000256" key="12">
    <source>
        <dbReference type="ARBA" id="ARBA00037124"/>
    </source>
</evidence>
<evidence type="ECO:0000256" key="21">
    <source>
        <dbReference type="ARBA" id="ARBA00049559"/>
    </source>
</evidence>
<dbReference type="PRINTS" id="PR00081">
    <property type="entry name" value="GDHRDH"/>
</dbReference>
<evidence type="ECO:0000256" key="18">
    <source>
        <dbReference type="ARBA" id="ARBA00049108"/>
    </source>
</evidence>
<comment type="similarity">
    <text evidence="3">Belongs to the short-chain dehydrogenases/reductases (SDR) family.</text>
</comment>
<dbReference type="FunFam" id="3.40.50.720:FF:000084">
    <property type="entry name" value="Short-chain dehydrogenase reductase"/>
    <property type="match status" value="1"/>
</dbReference>
<comment type="subcellular location">
    <subcellularLocation>
        <location evidence="1">Peroxisome</location>
    </subcellularLocation>
</comment>
<comment type="catalytic activity">
    <reaction evidence="20">
        <text>(2E)-decenoyl-CoA + NADPH + H(+) = decanoyl-CoA + NADP(+)</text>
        <dbReference type="Rhea" id="RHEA:44960"/>
        <dbReference type="ChEBI" id="CHEBI:15378"/>
        <dbReference type="ChEBI" id="CHEBI:57783"/>
        <dbReference type="ChEBI" id="CHEBI:58349"/>
        <dbReference type="ChEBI" id="CHEBI:61406"/>
        <dbReference type="ChEBI" id="CHEBI:61430"/>
    </reaction>
    <physiologicalReaction direction="left-to-right" evidence="20">
        <dbReference type="Rhea" id="RHEA:44961"/>
    </physiologicalReaction>
</comment>
<evidence type="ECO:0000256" key="10">
    <source>
        <dbReference type="ARBA" id="ARBA00023140"/>
    </source>
</evidence>
<dbReference type="GO" id="GO:0006633">
    <property type="term" value="P:fatty acid biosynthetic process"/>
    <property type="evidence" value="ECO:0007669"/>
    <property type="project" value="UniProtKB-KW"/>
</dbReference>
<evidence type="ECO:0000256" key="15">
    <source>
        <dbReference type="ARBA" id="ARBA00041063"/>
    </source>
</evidence>
<keyword evidence="7" id="KW-0521">NADP</keyword>
<evidence type="ECO:0000313" key="23">
    <source>
        <dbReference type="EMBL" id="RPE73113.1"/>
    </source>
</evidence>
<dbReference type="Pfam" id="PF13561">
    <property type="entry name" value="adh_short_C2"/>
    <property type="match status" value="1"/>
</dbReference>
<evidence type="ECO:0000256" key="17">
    <source>
        <dbReference type="ARBA" id="ARBA00048686"/>
    </source>
</evidence>
<dbReference type="SUPFAM" id="SSF51735">
    <property type="entry name" value="NAD(P)-binding Rossmann-fold domains"/>
    <property type="match status" value="1"/>
</dbReference>
<gene>
    <name evidence="23" type="ORF">EDC62_0824</name>
</gene>
<comment type="pathway">
    <text evidence="2">Lipid metabolism.</text>
</comment>
<evidence type="ECO:0000256" key="8">
    <source>
        <dbReference type="ARBA" id="ARBA00023002"/>
    </source>
</evidence>
<dbReference type="EMBL" id="RKQL01000001">
    <property type="protein sequence ID" value="RPE73113.1"/>
    <property type="molecule type" value="Genomic_DNA"/>
</dbReference>
<evidence type="ECO:0000256" key="4">
    <source>
        <dbReference type="ARBA" id="ARBA00022516"/>
    </source>
</evidence>
<dbReference type="GO" id="GO:0019166">
    <property type="term" value="F:trans-2-enoyl-CoA reductase (NADPH) activity"/>
    <property type="evidence" value="ECO:0007669"/>
    <property type="project" value="UniProtKB-EC"/>
</dbReference>
<dbReference type="AlphaFoldDB" id="A0A3N4USI9"/>
<dbReference type="Gene3D" id="3.40.50.720">
    <property type="entry name" value="NAD(P)-binding Rossmann-like Domain"/>
    <property type="match status" value="1"/>
</dbReference>
<keyword evidence="5" id="KW-0597">Phosphoprotein</keyword>
<evidence type="ECO:0000256" key="20">
    <source>
        <dbReference type="ARBA" id="ARBA00049386"/>
    </source>
</evidence>
<evidence type="ECO:0000256" key="14">
    <source>
        <dbReference type="ARBA" id="ARBA00038849"/>
    </source>
</evidence>
<protein>
    <recommendedName>
        <fullName evidence="15">Peroxisomal trans-2-enoyl-CoA reductase</fullName>
        <ecNumber evidence="14">1.3.1.38</ecNumber>
    </recommendedName>
</protein>
<comment type="catalytic activity">
    <reaction evidence="16">
        <text>(2E)-dodecenoyl-CoA + NADPH + H(+) = dodecanoyl-CoA + NADP(+)</text>
        <dbReference type="Rhea" id="RHEA:44964"/>
        <dbReference type="ChEBI" id="CHEBI:15378"/>
        <dbReference type="ChEBI" id="CHEBI:57330"/>
        <dbReference type="ChEBI" id="CHEBI:57375"/>
        <dbReference type="ChEBI" id="CHEBI:57783"/>
        <dbReference type="ChEBI" id="CHEBI:58349"/>
    </reaction>
    <physiologicalReaction direction="left-to-right" evidence="16">
        <dbReference type="Rhea" id="RHEA:44965"/>
    </physiologicalReaction>
</comment>
<evidence type="ECO:0000256" key="16">
    <source>
        <dbReference type="ARBA" id="ARBA00047570"/>
    </source>
</evidence>
<evidence type="ECO:0000256" key="11">
    <source>
        <dbReference type="ARBA" id="ARBA00023160"/>
    </source>
</evidence>
<dbReference type="PANTHER" id="PTHR24317:SF7">
    <property type="entry name" value="PEROXISOMAL TRANS-2-ENOYL-COA REDUCTASE"/>
    <property type="match status" value="1"/>
</dbReference>
<keyword evidence="24" id="KW-1185">Reference proteome</keyword>
<feature type="region of interest" description="Disordered" evidence="22">
    <location>
        <begin position="17"/>
        <end position="57"/>
    </location>
</feature>
<name>A0A3N4USI9_9BURK</name>
<comment type="catalytic activity">
    <reaction evidence="19">
        <text>a (2E)-enoyl-CoA + NADPH + H(+) = a 2,3-saturated acyl-CoA + NADP(+)</text>
        <dbReference type="Rhea" id="RHEA:33763"/>
        <dbReference type="ChEBI" id="CHEBI:15378"/>
        <dbReference type="ChEBI" id="CHEBI:57783"/>
        <dbReference type="ChEBI" id="CHEBI:58349"/>
        <dbReference type="ChEBI" id="CHEBI:58856"/>
        <dbReference type="ChEBI" id="CHEBI:65111"/>
        <dbReference type="EC" id="1.3.1.38"/>
    </reaction>
    <physiologicalReaction direction="left-to-right" evidence="19">
        <dbReference type="Rhea" id="RHEA:33764"/>
    </physiologicalReaction>
</comment>
<evidence type="ECO:0000256" key="6">
    <source>
        <dbReference type="ARBA" id="ARBA00022832"/>
    </source>
</evidence>
<dbReference type="PANTHER" id="PTHR24317">
    <property type="entry name" value="PEROXISOMAL TRANS-2-ENOYL-COA REDUCTASE"/>
    <property type="match status" value="1"/>
</dbReference>
<organism evidence="23 24">
    <name type="scientific">Tibeticola sediminis</name>
    <dbReference type="NCBI Taxonomy" id="1917811"/>
    <lineage>
        <taxon>Bacteria</taxon>
        <taxon>Pseudomonadati</taxon>
        <taxon>Pseudomonadota</taxon>
        <taxon>Betaproteobacteria</taxon>
        <taxon>Burkholderiales</taxon>
        <taxon>Comamonadaceae</taxon>
        <taxon>Tibeticola</taxon>
    </lineage>
</organism>
<evidence type="ECO:0000313" key="24">
    <source>
        <dbReference type="Proteomes" id="UP000272193"/>
    </source>
</evidence>
<dbReference type="EC" id="1.3.1.38" evidence="14"/>
<dbReference type="InterPro" id="IPR002347">
    <property type="entry name" value="SDR_fam"/>
</dbReference>
<comment type="catalytic activity">
    <reaction evidence="17">
        <text>(2E)-tetradecenoyl-CoA + NADPH + H(+) = tetradecanoyl-CoA + NADP(+)</text>
        <dbReference type="Rhea" id="RHEA:44968"/>
        <dbReference type="ChEBI" id="CHEBI:15378"/>
        <dbReference type="ChEBI" id="CHEBI:57385"/>
        <dbReference type="ChEBI" id="CHEBI:57783"/>
        <dbReference type="ChEBI" id="CHEBI:58349"/>
        <dbReference type="ChEBI" id="CHEBI:61405"/>
    </reaction>
    <physiologicalReaction direction="left-to-right" evidence="17">
        <dbReference type="Rhea" id="RHEA:44969"/>
    </physiologicalReaction>
</comment>
<comment type="caution">
    <text evidence="23">The sequence shown here is derived from an EMBL/GenBank/DDBJ whole genome shotgun (WGS) entry which is preliminary data.</text>
</comment>
<evidence type="ECO:0000256" key="1">
    <source>
        <dbReference type="ARBA" id="ARBA00004275"/>
    </source>
</evidence>
<keyword evidence="6" id="KW-0276">Fatty acid metabolism</keyword>
<accession>A0A3N4USI9</accession>
<keyword evidence="10" id="KW-0576">Peroxisome</keyword>
<reference evidence="23 24" key="1">
    <citation type="submission" date="2018-11" db="EMBL/GenBank/DDBJ databases">
        <title>Genomic Encyclopedia of Type Strains, Phase IV (KMG-IV): sequencing the most valuable type-strain genomes for metagenomic binning, comparative biology and taxonomic classification.</title>
        <authorList>
            <person name="Goeker M."/>
        </authorList>
    </citation>
    <scope>NUCLEOTIDE SEQUENCE [LARGE SCALE GENOMIC DNA]</scope>
    <source>
        <strain evidence="23 24">DSM 101684</strain>
    </source>
</reference>
<comment type="subunit">
    <text evidence="13">Interacts with PEX5, probably required to target it into peroxisomes.</text>
</comment>
<comment type="catalytic activity">
    <reaction evidence="18">
        <text>(2E)-hexenoyl-CoA + NADPH + H(+) = hexanoyl-CoA + NADP(+)</text>
        <dbReference type="Rhea" id="RHEA:44956"/>
        <dbReference type="ChEBI" id="CHEBI:15378"/>
        <dbReference type="ChEBI" id="CHEBI:57783"/>
        <dbReference type="ChEBI" id="CHEBI:58349"/>
        <dbReference type="ChEBI" id="CHEBI:62077"/>
        <dbReference type="ChEBI" id="CHEBI:62620"/>
    </reaction>
    <physiologicalReaction direction="left-to-right" evidence="18">
        <dbReference type="Rhea" id="RHEA:44957"/>
    </physiologicalReaction>
</comment>
<evidence type="ECO:0000256" key="2">
    <source>
        <dbReference type="ARBA" id="ARBA00005189"/>
    </source>
</evidence>
<dbReference type="PRINTS" id="PR00080">
    <property type="entry name" value="SDRFAMILY"/>
</dbReference>
<keyword evidence="11" id="KW-0275">Fatty acid biosynthesis</keyword>
<sequence>MSDKGNAEQVPVMALARPRDGMRGANRSHIQSYGEDLQRSRPPAAGMSDARGTSSALPKPARYRSVFRDGLFEGRVVIVTGGGSGIGRCTAHELAHLGAMVVLVGRDPGKLERVAEEIAEDGGRATAQPCDIRDEAAVTAMVGSVLAAHGRVDALVNNAGGQYIAALETISAKGWRAVLDTNLTGGFLVARECYRQSMKAHGGAIVNIVADMWGSMPGMGHSGAARMGMVSFTETAAVEWAASGVRVNAVAPGYIASSGMDHYPEEAAPMLRSMPATVPLGRFGTEAEVSAAIVFLLSPAASFISGSVLRVDGARPQVRLGWGALAASPEVQQRAAVRPYAGFHRHEPPKVFE</sequence>
<dbReference type="InterPro" id="IPR052388">
    <property type="entry name" value="Peroxisomal_t2-enoyl-CoA_red"/>
</dbReference>
<evidence type="ECO:0000256" key="22">
    <source>
        <dbReference type="SAM" id="MobiDB-lite"/>
    </source>
</evidence>
<evidence type="ECO:0000256" key="3">
    <source>
        <dbReference type="ARBA" id="ARBA00006484"/>
    </source>
</evidence>
<evidence type="ECO:0000256" key="7">
    <source>
        <dbReference type="ARBA" id="ARBA00022857"/>
    </source>
</evidence>
<keyword evidence="9" id="KW-0443">Lipid metabolism</keyword>
<dbReference type="InterPro" id="IPR036291">
    <property type="entry name" value="NAD(P)-bd_dom_sf"/>
</dbReference>
<comment type="function">
    <text evidence="12">Participates in chain elongation of fatty acids. Catalyzes the reduction of trans-2-enoyl-CoAs of varying chain lengths from 6:1 to 16:1, having maximum activity with 10:1 CoA. Has no 2,4-dienoyl-CoA reductase activity.</text>
</comment>
<keyword evidence="8" id="KW-0560">Oxidoreductase</keyword>
<evidence type="ECO:0000256" key="19">
    <source>
        <dbReference type="ARBA" id="ARBA00049251"/>
    </source>
</evidence>
<keyword evidence="4" id="KW-0444">Lipid biosynthesis</keyword>
<dbReference type="Proteomes" id="UP000272193">
    <property type="component" value="Unassembled WGS sequence"/>
</dbReference>
<evidence type="ECO:0000256" key="13">
    <source>
        <dbReference type="ARBA" id="ARBA00038622"/>
    </source>
</evidence>
<evidence type="ECO:0000256" key="5">
    <source>
        <dbReference type="ARBA" id="ARBA00022553"/>
    </source>
</evidence>
<proteinExistence type="inferred from homology"/>
<evidence type="ECO:0000256" key="9">
    <source>
        <dbReference type="ARBA" id="ARBA00023098"/>
    </source>
</evidence>
<comment type="catalytic activity">
    <reaction evidence="21">
        <text>(2E)-octenoyl-CoA + NADPH + H(+) = octanoyl-CoA + NADP(+)</text>
        <dbReference type="Rhea" id="RHEA:44952"/>
        <dbReference type="ChEBI" id="CHEBI:15378"/>
        <dbReference type="ChEBI" id="CHEBI:57386"/>
        <dbReference type="ChEBI" id="CHEBI:57783"/>
        <dbReference type="ChEBI" id="CHEBI:58349"/>
        <dbReference type="ChEBI" id="CHEBI:62242"/>
    </reaction>
    <physiologicalReaction direction="left-to-right" evidence="21">
        <dbReference type="Rhea" id="RHEA:44953"/>
    </physiologicalReaction>
</comment>